<gene>
    <name evidence="2" type="ORF">N7496_002358</name>
</gene>
<feature type="compositionally biased region" description="Basic and acidic residues" evidence="1">
    <location>
        <begin position="22"/>
        <end position="40"/>
    </location>
</feature>
<dbReference type="AlphaFoldDB" id="A0A9W9VHS5"/>
<feature type="region of interest" description="Disordered" evidence="1">
    <location>
        <begin position="1"/>
        <end position="46"/>
    </location>
</feature>
<protein>
    <submittedName>
        <fullName evidence="2">Uncharacterized protein</fullName>
    </submittedName>
</protein>
<evidence type="ECO:0000313" key="3">
    <source>
        <dbReference type="Proteomes" id="UP001147782"/>
    </source>
</evidence>
<feature type="compositionally biased region" description="Basic and acidic residues" evidence="1">
    <location>
        <begin position="1"/>
        <end position="11"/>
    </location>
</feature>
<keyword evidence="3" id="KW-1185">Reference proteome</keyword>
<accession>A0A9W9VHS5</accession>
<dbReference type="GeneID" id="81434466"/>
<evidence type="ECO:0000313" key="2">
    <source>
        <dbReference type="EMBL" id="KAJ5379930.1"/>
    </source>
</evidence>
<organism evidence="2 3">
    <name type="scientific">Penicillium cataractarum</name>
    <dbReference type="NCBI Taxonomy" id="2100454"/>
    <lineage>
        <taxon>Eukaryota</taxon>
        <taxon>Fungi</taxon>
        <taxon>Dikarya</taxon>
        <taxon>Ascomycota</taxon>
        <taxon>Pezizomycotina</taxon>
        <taxon>Eurotiomycetes</taxon>
        <taxon>Eurotiomycetidae</taxon>
        <taxon>Eurotiales</taxon>
        <taxon>Aspergillaceae</taxon>
        <taxon>Penicillium</taxon>
    </lineage>
</organism>
<sequence length="69" mass="7645">MTDNSDKEPRRIGGMLDNGEAEESRDSDKSERSPLREVKRTSHHWSKTLKVGSGSILKSCVASSPRTTD</sequence>
<dbReference type="RefSeq" id="XP_056557501.1">
    <property type="nucleotide sequence ID" value="XM_056695289.1"/>
</dbReference>
<dbReference type="Proteomes" id="UP001147782">
    <property type="component" value="Unassembled WGS sequence"/>
</dbReference>
<reference evidence="2" key="1">
    <citation type="submission" date="2022-11" db="EMBL/GenBank/DDBJ databases">
        <authorList>
            <person name="Petersen C."/>
        </authorList>
    </citation>
    <scope>NUCLEOTIDE SEQUENCE</scope>
    <source>
        <strain evidence="2">IBT 29864</strain>
    </source>
</reference>
<reference evidence="2" key="2">
    <citation type="journal article" date="2023" name="IMA Fungus">
        <title>Comparative genomic study of the Penicillium genus elucidates a diverse pangenome and 15 lateral gene transfer events.</title>
        <authorList>
            <person name="Petersen C."/>
            <person name="Sorensen T."/>
            <person name="Nielsen M.R."/>
            <person name="Sondergaard T.E."/>
            <person name="Sorensen J.L."/>
            <person name="Fitzpatrick D.A."/>
            <person name="Frisvad J.C."/>
            <person name="Nielsen K.L."/>
        </authorList>
    </citation>
    <scope>NUCLEOTIDE SEQUENCE</scope>
    <source>
        <strain evidence="2">IBT 29864</strain>
    </source>
</reference>
<name>A0A9W9VHS5_9EURO</name>
<dbReference type="EMBL" id="JAPZBS010000002">
    <property type="protein sequence ID" value="KAJ5379930.1"/>
    <property type="molecule type" value="Genomic_DNA"/>
</dbReference>
<proteinExistence type="predicted"/>
<evidence type="ECO:0000256" key="1">
    <source>
        <dbReference type="SAM" id="MobiDB-lite"/>
    </source>
</evidence>
<comment type="caution">
    <text evidence="2">The sequence shown here is derived from an EMBL/GenBank/DDBJ whole genome shotgun (WGS) entry which is preliminary data.</text>
</comment>